<name>A0A1W5CRW7_9LECA</name>
<sequence>MAQPTHFADYVTVVTNIDRKKYGKRIVPMRVLILGMARTGTESLKKALQLMGIYEVYHGYSNLFDNPRDNEMWLEALEAKYDGKGKPYGRAEFDKLLGHCQAVSDIPALCFAEELIAAYPEAKVILTVRDVDSWYQSFLSTVHGRIMHPSSTILIPITYLLRLHSRFSRPAFLKASHHLMEGDFEKNGKRIYHEHNDKVRKLVGPERLLEYHVKEGWKPLCEFLGTPQPMEEFPRGNDKGCFEARFRKALVLTLQAIFQKMIGLVLLIVVALYVVSWAKAKIRFE</sequence>
<dbReference type="InterPro" id="IPR040632">
    <property type="entry name" value="Sulfotransfer_4"/>
</dbReference>
<evidence type="ECO:0000313" key="3">
    <source>
        <dbReference type="Proteomes" id="UP000192927"/>
    </source>
</evidence>
<accession>A0A1W5CRW7</accession>
<dbReference type="PANTHER" id="PTHR36978">
    <property type="entry name" value="P-LOOP CONTAINING NUCLEOTIDE TRIPHOSPHATE HYDROLASE"/>
    <property type="match status" value="1"/>
</dbReference>
<dbReference type="InterPro" id="IPR027417">
    <property type="entry name" value="P-loop_NTPase"/>
</dbReference>
<organism evidence="2 3">
    <name type="scientific">Lasallia pustulata</name>
    <dbReference type="NCBI Taxonomy" id="136370"/>
    <lineage>
        <taxon>Eukaryota</taxon>
        <taxon>Fungi</taxon>
        <taxon>Dikarya</taxon>
        <taxon>Ascomycota</taxon>
        <taxon>Pezizomycotina</taxon>
        <taxon>Lecanoromycetes</taxon>
        <taxon>OSLEUM clade</taxon>
        <taxon>Umbilicariomycetidae</taxon>
        <taxon>Umbilicariales</taxon>
        <taxon>Umbilicariaceae</taxon>
        <taxon>Lasallia</taxon>
    </lineage>
</organism>
<keyword evidence="3" id="KW-1185">Reference proteome</keyword>
<dbReference type="PANTHER" id="PTHR36978:SF4">
    <property type="entry name" value="P-LOOP CONTAINING NUCLEOSIDE TRIPHOSPHATE HYDROLASE PROTEIN"/>
    <property type="match status" value="1"/>
</dbReference>
<dbReference type="Gene3D" id="3.40.50.300">
    <property type="entry name" value="P-loop containing nucleotide triphosphate hydrolases"/>
    <property type="match status" value="1"/>
</dbReference>
<dbReference type="AlphaFoldDB" id="A0A1W5CRW7"/>
<keyword evidence="2" id="KW-0378">Hydrolase</keyword>
<proteinExistence type="predicted"/>
<keyword evidence="1" id="KW-0812">Transmembrane</keyword>
<dbReference type="Pfam" id="PF17784">
    <property type="entry name" value="Sulfotransfer_4"/>
    <property type="match status" value="1"/>
</dbReference>
<dbReference type="EMBL" id="FWEW01000062">
    <property type="protein sequence ID" value="SLM33588.1"/>
    <property type="molecule type" value="Genomic_DNA"/>
</dbReference>
<dbReference type="SUPFAM" id="SSF52540">
    <property type="entry name" value="P-loop containing nucleoside triphosphate hydrolases"/>
    <property type="match status" value="1"/>
</dbReference>
<dbReference type="GO" id="GO:0016787">
    <property type="term" value="F:hydrolase activity"/>
    <property type="evidence" value="ECO:0007669"/>
    <property type="project" value="UniProtKB-KW"/>
</dbReference>
<dbReference type="Proteomes" id="UP000192927">
    <property type="component" value="Unassembled WGS sequence"/>
</dbReference>
<evidence type="ECO:0000256" key="1">
    <source>
        <dbReference type="SAM" id="Phobius"/>
    </source>
</evidence>
<keyword evidence="1" id="KW-1133">Transmembrane helix</keyword>
<reference evidence="3" key="1">
    <citation type="submission" date="2017-03" db="EMBL/GenBank/DDBJ databases">
        <authorList>
            <person name="Sharma R."/>
            <person name="Thines M."/>
        </authorList>
    </citation>
    <scope>NUCLEOTIDE SEQUENCE [LARGE SCALE GENOMIC DNA]</scope>
</reference>
<evidence type="ECO:0000313" key="2">
    <source>
        <dbReference type="EMBL" id="SLM33588.1"/>
    </source>
</evidence>
<feature type="transmembrane region" description="Helical" evidence="1">
    <location>
        <begin position="257"/>
        <end position="278"/>
    </location>
</feature>
<keyword evidence="1" id="KW-0472">Membrane</keyword>
<protein>
    <submittedName>
        <fullName evidence="2">p-loop containing nucleoside triphosphate hydrolase</fullName>
    </submittedName>
</protein>